<dbReference type="EMBL" id="CAFBNC010000007">
    <property type="protein sequence ID" value="CAB4924220.1"/>
    <property type="molecule type" value="Genomic_DNA"/>
</dbReference>
<dbReference type="EMBL" id="CAEMXZ010000040">
    <property type="protein sequence ID" value="CAB4323367.1"/>
    <property type="molecule type" value="Genomic_DNA"/>
</dbReference>
<dbReference type="Gene3D" id="3.40.50.1470">
    <property type="entry name" value="Peptidyl-tRNA hydrolase"/>
    <property type="match status" value="1"/>
</dbReference>
<sequence>MAFGSRGNGPRRGTPADLLVVGLGNPGKEYAGTRHNVGFDVIDLLARRHQGRLKAGKERALVDEVRIGGSRVGLAEPTTYMNLSGESVAPLVRRFGIEDPSGLLIVHDELDLPTGVVRVKVGGGLAGHNGLRSIKAHLHTDEFLRIRIGVGKPASKEQGADHVLKRVGKADREQLDIAVELAADAVELLLAKGVDAAMNEINARS</sequence>
<name>A0A6J7I0H5_9ZZZZ</name>
<dbReference type="SUPFAM" id="SSF53178">
    <property type="entry name" value="Peptidyl-tRNA hydrolase-like"/>
    <property type="match status" value="1"/>
</dbReference>
<accession>A0A6J7I0H5</accession>
<evidence type="ECO:0000256" key="5">
    <source>
        <dbReference type="ARBA" id="ARBA00038063"/>
    </source>
</evidence>
<evidence type="ECO:0000256" key="4">
    <source>
        <dbReference type="ARBA" id="ARBA00022884"/>
    </source>
</evidence>
<dbReference type="PROSITE" id="PS01195">
    <property type="entry name" value="PEPT_TRNA_HYDROL_1"/>
    <property type="match status" value="1"/>
</dbReference>
<dbReference type="InterPro" id="IPR036416">
    <property type="entry name" value="Pept_tRNA_hydro_sf"/>
</dbReference>
<keyword evidence="2" id="KW-0820">tRNA-binding</keyword>
<dbReference type="HAMAP" id="MF_00083">
    <property type="entry name" value="Pept_tRNA_hydro_bact"/>
    <property type="match status" value="1"/>
</dbReference>
<dbReference type="GO" id="GO:0004045">
    <property type="term" value="F:peptidyl-tRNA hydrolase activity"/>
    <property type="evidence" value="ECO:0007669"/>
    <property type="project" value="UniProtKB-EC"/>
</dbReference>
<dbReference type="PROSITE" id="PS01196">
    <property type="entry name" value="PEPT_TRNA_HYDROL_2"/>
    <property type="match status" value="1"/>
</dbReference>
<comment type="similarity">
    <text evidence="5">Belongs to the PTH family.</text>
</comment>
<keyword evidence="4" id="KW-0694">RNA-binding</keyword>
<evidence type="ECO:0000313" key="6">
    <source>
        <dbReference type="EMBL" id="CAB4323367.1"/>
    </source>
</evidence>
<dbReference type="Pfam" id="PF01195">
    <property type="entry name" value="Pept_tRNA_hydro"/>
    <property type="match status" value="1"/>
</dbReference>
<keyword evidence="3" id="KW-0378">Hydrolase</keyword>
<dbReference type="InterPro" id="IPR018171">
    <property type="entry name" value="Pept_tRNA_hydro_CS"/>
</dbReference>
<dbReference type="InterPro" id="IPR001328">
    <property type="entry name" value="Pept_tRNA_hydro"/>
</dbReference>
<dbReference type="EC" id="3.1.1.29" evidence="1"/>
<organism evidence="7">
    <name type="scientific">freshwater metagenome</name>
    <dbReference type="NCBI Taxonomy" id="449393"/>
    <lineage>
        <taxon>unclassified sequences</taxon>
        <taxon>metagenomes</taxon>
        <taxon>ecological metagenomes</taxon>
    </lineage>
</organism>
<evidence type="ECO:0000256" key="1">
    <source>
        <dbReference type="ARBA" id="ARBA00013260"/>
    </source>
</evidence>
<evidence type="ECO:0000313" key="7">
    <source>
        <dbReference type="EMBL" id="CAB4924220.1"/>
    </source>
</evidence>
<reference evidence="7" key="1">
    <citation type="submission" date="2020-05" db="EMBL/GenBank/DDBJ databases">
        <authorList>
            <person name="Chiriac C."/>
            <person name="Salcher M."/>
            <person name="Ghai R."/>
            <person name="Kavagutti S V."/>
        </authorList>
    </citation>
    <scope>NUCLEOTIDE SEQUENCE</scope>
</reference>
<dbReference type="AlphaFoldDB" id="A0A6J7I0H5"/>
<gene>
    <name evidence="6" type="ORF">UFOPK1392_01122</name>
    <name evidence="7" type="ORF">UFOPK3733_00260</name>
</gene>
<proteinExistence type="inferred from homology"/>
<dbReference type="GO" id="GO:0000049">
    <property type="term" value="F:tRNA binding"/>
    <property type="evidence" value="ECO:0007669"/>
    <property type="project" value="UniProtKB-KW"/>
</dbReference>
<dbReference type="CDD" id="cd00462">
    <property type="entry name" value="PTH"/>
    <property type="match status" value="1"/>
</dbReference>
<evidence type="ECO:0000256" key="2">
    <source>
        <dbReference type="ARBA" id="ARBA00022555"/>
    </source>
</evidence>
<dbReference type="FunFam" id="3.40.50.1470:FF:000001">
    <property type="entry name" value="Peptidyl-tRNA hydrolase"/>
    <property type="match status" value="1"/>
</dbReference>
<dbReference type="PANTHER" id="PTHR17224">
    <property type="entry name" value="PEPTIDYL-TRNA HYDROLASE"/>
    <property type="match status" value="1"/>
</dbReference>
<dbReference type="NCBIfam" id="TIGR00447">
    <property type="entry name" value="pth"/>
    <property type="match status" value="1"/>
</dbReference>
<protein>
    <recommendedName>
        <fullName evidence="1">peptidyl-tRNA hydrolase</fullName>
        <ecNumber evidence="1">3.1.1.29</ecNumber>
    </recommendedName>
</protein>
<dbReference type="PANTHER" id="PTHR17224:SF1">
    <property type="entry name" value="PEPTIDYL-TRNA HYDROLASE"/>
    <property type="match status" value="1"/>
</dbReference>
<evidence type="ECO:0000256" key="3">
    <source>
        <dbReference type="ARBA" id="ARBA00022801"/>
    </source>
</evidence>